<evidence type="ECO:0000313" key="3">
    <source>
        <dbReference type="Proteomes" id="UP000735302"/>
    </source>
</evidence>
<organism evidence="2 3">
    <name type="scientific">Plakobranchus ocellatus</name>
    <dbReference type="NCBI Taxonomy" id="259542"/>
    <lineage>
        <taxon>Eukaryota</taxon>
        <taxon>Metazoa</taxon>
        <taxon>Spiralia</taxon>
        <taxon>Lophotrochozoa</taxon>
        <taxon>Mollusca</taxon>
        <taxon>Gastropoda</taxon>
        <taxon>Heterobranchia</taxon>
        <taxon>Euthyneura</taxon>
        <taxon>Panpulmonata</taxon>
        <taxon>Sacoglossa</taxon>
        <taxon>Placobranchoidea</taxon>
        <taxon>Plakobranchidae</taxon>
        <taxon>Plakobranchus</taxon>
    </lineage>
</organism>
<gene>
    <name evidence="2" type="ORF">PoB_004438800</name>
</gene>
<comment type="caution">
    <text evidence="2">The sequence shown here is derived from an EMBL/GenBank/DDBJ whole genome shotgun (WGS) entry which is preliminary data.</text>
</comment>
<feature type="region of interest" description="Disordered" evidence="1">
    <location>
        <begin position="1"/>
        <end position="26"/>
    </location>
</feature>
<proteinExistence type="predicted"/>
<feature type="region of interest" description="Disordered" evidence="1">
    <location>
        <begin position="131"/>
        <end position="155"/>
    </location>
</feature>
<feature type="compositionally biased region" description="Polar residues" evidence="1">
    <location>
        <begin position="145"/>
        <end position="155"/>
    </location>
</feature>
<name>A0AAV4BFD8_9GAST</name>
<feature type="compositionally biased region" description="Polar residues" evidence="1">
    <location>
        <begin position="88"/>
        <end position="101"/>
    </location>
</feature>
<evidence type="ECO:0000313" key="2">
    <source>
        <dbReference type="EMBL" id="GFO17883.1"/>
    </source>
</evidence>
<sequence length="370" mass="41623">MHRPHLGSSIRASTGSPQQGDLISQGGLASHCATDVPYVLKSMKTINFRDIQTTYEHHDQPYTSLSLDEGPNNLFTQNHDIATRESHSTSTRNTDISTNAIPSDETDTFNTSPDSTFTATYTSFYSNTNNTIQPSPVSVAESTPAKPTQTKDTSTSPMIKNEITFSQSLSLSHDKALSKQEEQLTTHLVKRKLNSDPTKQTILCKTSGQPMPLQRVVIPRKNMQLVRTPTKRKRAKLLHLVRTFVAGDPCSSSDTQLASELMRIPVDRRQNITTKASLKQIFKISRHHTLAMKEKLGLSWRQGRKHGSLLKKIGIQTENEKSVWELSREIVSDFVQVENRLFVREDTTEYEVPYGRIVDLPRFVDSLLDS</sequence>
<keyword evidence="3" id="KW-1185">Reference proteome</keyword>
<protein>
    <submittedName>
        <fullName evidence="2">Nrag8 protein</fullName>
    </submittedName>
</protein>
<reference evidence="2 3" key="1">
    <citation type="journal article" date="2021" name="Elife">
        <title>Chloroplast acquisition without the gene transfer in kleptoplastic sea slugs, Plakobranchus ocellatus.</title>
        <authorList>
            <person name="Maeda T."/>
            <person name="Takahashi S."/>
            <person name="Yoshida T."/>
            <person name="Shimamura S."/>
            <person name="Takaki Y."/>
            <person name="Nagai Y."/>
            <person name="Toyoda A."/>
            <person name="Suzuki Y."/>
            <person name="Arimoto A."/>
            <person name="Ishii H."/>
            <person name="Satoh N."/>
            <person name="Nishiyama T."/>
            <person name="Hasebe M."/>
            <person name="Maruyama T."/>
            <person name="Minagawa J."/>
            <person name="Obokata J."/>
            <person name="Shigenobu S."/>
        </authorList>
    </citation>
    <scope>NUCLEOTIDE SEQUENCE [LARGE SCALE GENOMIC DNA]</scope>
</reference>
<feature type="compositionally biased region" description="Polar residues" evidence="1">
    <location>
        <begin position="10"/>
        <end position="22"/>
    </location>
</feature>
<dbReference type="AlphaFoldDB" id="A0AAV4BFD8"/>
<dbReference type="Proteomes" id="UP000735302">
    <property type="component" value="Unassembled WGS sequence"/>
</dbReference>
<feature type="region of interest" description="Disordered" evidence="1">
    <location>
        <begin position="84"/>
        <end position="112"/>
    </location>
</feature>
<evidence type="ECO:0000256" key="1">
    <source>
        <dbReference type="SAM" id="MobiDB-lite"/>
    </source>
</evidence>
<accession>A0AAV4BFD8</accession>
<dbReference type="EMBL" id="BLXT01004907">
    <property type="protein sequence ID" value="GFO17883.1"/>
    <property type="molecule type" value="Genomic_DNA"/>
</dbReference>